<name>A0A0C9TR53_SPHS4</name>
<reference evidence="1 2" key="1">
    <citation type="submission" date="2014-06" db="EMBL/GenBank/DDBJ databases">
        <title>Evolutionary Origins and Diversification of the Mycorrhizal Mutualists.</title>
        <authorList>
            <consortium name="DOE Joint Genome Institute"/>
            <consortium name="Mycorrhizal Genomics Consortium"/>
            <person name="Kohler A."/>
            <person name="Kuo A."/>
            <person name="Nagy L.G."/>
            <person name="Floudas D."/>
            <person name="Copeland A."/>
            <person name="Barry K.W."/>
            <person name="Cichocki N."/>
            <person name="Veneault-Fourrey C."/>
            <person name="LaButti K."/>
            <person name="Lindquist E.A."/>
            <person name="Lipzen A."/>
            <person name="Lundell T."/>
            <person name="Morin E."/>
            <person name="Murat C."/>
            <person name="Riley R."/>
            <person name="Ohm R."/>
            <person name="Sun H."/>
            <person name="Tunlid A."/>
            <person name="Henrissat B."/>
            <person name="Grigoriev I.V."/>
            <person name="Hibbett D.S."/>
            <person name="Martin F."/>
        </authorList>
    </citation>
    <scope>NUCLEOTIDE SEQUENCE [LARGE SCALE GENOMIC DNA]</scope>
    <source>
        <strain evidence="1 2">SS14</strain>
    </source>
</reference>
<organism evidence="1 2">
    <name type="scientific">Sphaerobolus stellatus (strain SS14)</name>
    <dbReference type="NCBI Taxonomy" id="990650"/>
    <lineage>
        <taxon>Eukaryota</taxon>
        <taxon>Fungi</taxon>
        <taxon>Dikarya</taxon>
        <taxon>Basidiomycota</taxon>
        <taxon>Agaricomycotina</taxon>
        <taxon>Agaricomycetes</taxon>
        <taxon>Phallomycetidae</taxon>
        <taxon>Geastrales</taxon>
        <taxon>Sphaerobolaceae</taxon>
        <taxon>Sphaerobolus</taxon>
    </lineage>
</organism>
<feature type="non-terminal residue" evidence="1">
    <location>
        <position position="99"/>
    </location>
</feature>
<evidence type="ECO:0000313" key="2">
    <source>
        <dbReference type="Proteomes" id="UP000054279"/>
    </source>
</evidence>
<dbReference type="AlphaFoldDB" id="A0A0C9TR53"/>
<dbReference type="Proteomes" id="UP000054279">
    <property type="component" value="Unassembled WGS sequence"/>
</dbReference>
<keyword evidence="2" id="KW-1185">Reference proteome</keyword>
<accession>A0A0C9TR53</accession>
<protein>
    <submittedName>
        <fullName evidence="1">Uncharacterized protein</fullName>
    </submittedName>
</protein>
<dbReference type="HOGENOM" id="CLU_2339335_0_0_1"/>
<dbReference type="EMBL" id="KN837223">
    <property type="protein sequence ID" value="KIJ32683.1"/>
    <property type="molecule type" value="Genomic_DNA"/>
</dbReference>
<proteinExistence type="predicted"/>
<gene>
    <name evidence="1" type="ORF">M422DRAFT_265441</name>
</gene>
<sequence length="99" mass="10128">MGSEWSSFYTFLSIPPSPFIQQRSASQFSSLQLKIASFDALLPNAISGATIGAQAAPQAPSTGVQKNIGAPGPVTAADFDLFAFPAATFAVPQAPAVVA</sequence>
<evidence type="ECO:0000313" key="1">
    <source>
        <dbReference type="EMBL" id="KIJ32683.1"/>
    </source>
</evidence>